<comment type="subunit">
    <text evidence="1">Monomer.</text>
</comment>
<dbReference type="FunFam" id="1.10.510.10:FF:000571">
    <property type="entry name" value="Maternal embryonic leucine zipper kinase"/>
    <property type="match status" value="1"/>
</dbReference>
<dbReference type="InterPro" id="IPR017441">
    <property type="entry name" value="Protein_kinase_ATP_BS"/>
</dbReference>
<comment type="caution">
    <text evidence="7">The sequence shown here is derived from an EMBL/GenBank/DDBJ whole genome shotgun (WGS) entry which is preliminary data.</text>
</comment>
<dbReference type="PROSITE" id="PS00107">
    <property type="entry name" value="PROTEIN_KINASE_ATP"/>
    <property type="match status" value="1"/>
</dbReference>
<evidence type="ECO:0000256" key="5">
    <source>
        <dbReference type="RuleBase" id="RU000304"/>
    </source>
</evidence>
<accession>A0AAD2CY39</accession>
<feature type="domain" description="Protein kinase" evidence="6">
    <location>
        <begin position="7"/>
        <end position="275"/>
    </location>
</feature>
<feature type="binding site" evidence="4">
    <location>
        <position position="36"/>
    </location>
    <ligand>
        <name>ATP</name>
        <dbReference type="ChEBI" id="CHEBI:30616"/>
    </ligand>
</feature>
<protein>
    <recommendedName>
        <fullName evidence="6">Protein kinase domain-containing protein</fullName>
    </recommendedName>
</protein>
<dbReference type="SUPFAM" id="SSF56112">
    <property type="entry name" value="Protein kinase-like (PK-like)"/>
    <property type="match status" value="1"/>
</dbReference>
<dbReference type="SMART" id="SM00220">
    <property type="entry name" value="S_TKc"/>
    <property type="match status" value="1"/>
</dbReference>
<organism evidence="7 8">
    <name type="scientific">Euplotes crassus</name>
    <dbReference type="NCBI Taxonomy" id="5936"/>
    <lineage>
        <taxon>Eukaryota</taxon>
        <taxon>Sar</taxon>
        <taxon>Alveolata</taxon>
        <taxon>Ciliophora</taxon>
        <taxon>Intramacronucleata</taxon>
        <taxon>Spirotrichea</taxon>
        <taxon>Hypotrichia</taxon>
        <taxon>Euplotida</taxon>
        <taxon>Euplotidae</taxon>
        <taxon>Moneuplotes</taxon>
    </lineage>
</organism>
<dbReference type="Pfam" id="PF00069">
    <property type="entry name" value="Pkinase"/>
    <property type="match status" value="1"/>
</dbReference>
<dbReference type="PANTHER" id="PTHR24346">
    <property type="entry name" value="MAP/MICROTUBULE AFFINITY-REGULATING KINASE"/>
    <property type="match status" value="1"/>
</dbReference>
<keyword evidence="3 4" id="KW-0067">ATP-binding</keyword>
<sequence length="304" mass="35088">MITCGPYIIKETLGKGGYATVKKAQHSETGKECALKIMKRSGVSEAFKKQVKSEISVMRELSHQNIINMIDYSEEAHYVLPDGRTTEVYYIALELAEHGEIFDFIVETGRLPESMALYYFHQLVEALDHLHQKGISHRDIKPENILLNKNFDLKLTDFGFAEWMEVSDVRKGTDGYMAPEMHNSKNFKTQPLDIFALGIVLFILIKGSPPFCQAKSTDQHYRLFCSKPELFWKVHFKRFPDYDPSSDLMELLSNMLNPDEERRITIEEIKQSAWYNQLLPSREDAIVEMTSKILEMQGGQMMED</sequence>
<comment type="similarity">
    <text evidence="5">Belongs to the protein kinase superfamily.</text>
</comment>
<evidence type="ECO:0000313" key="8">
    <source>
        <dbReference type="Proteomes" id="UP001295684"/>
    </source>
</evidence>
<evidence type="ECO:0000256" key="2">
    <source>
        <dbReference type="ARBA" id="ARBA00022741"/>
    </source>
</evidence>
<dbReference type="GO" id="GO:0004674">
    <property type="term" value="F:protein serine/threonine kinase activity"/>
    <property type="evidence" value="ECO:0007669"/>
    <property type="project" value="UniProtKB-KW"/>
</dbReference>
<evidence type="ECO:0000259" key="6">
    <source>
        <dbReference type="PROSITE" id="PS50011"/>
    </source>
</evidence>
<dbReference type="InterPro" id="IPR011009">
    <property type="entry name" value="Kinase-like_dom_sf"/>
</dbReference>
<dbReference type="GO" id="GO:0005737">
    <property type="term" value="C:cytoplasm"/>
    <property type="evidence" value="ECO:0007669"/>
    <property type="project" value="TreeGrafter"/>
</dbReference>
<dbReference type="Proteomes" id="UP001295684">
    <property type="component" value="Unassembled WGS sequence"/>
</dbReference>
<proteinExistence type="inferred from homology"/>
<gene>
    <name evidence="7" type="ORF">ECRASSUSDP1_LOCUS15666</name>
</gene>
<dbReference type="GO" id="GO:0035556">
    <property type="term" value="P:intracellular signal transduction"/>
    <property type="evidence" value="ECO:0007669"/>
    <property type="project" value="TreeGrafter"/>
</dbReference>
<evidence type="ECO:0000256" key="4">
    <source>
        <dbReference type="PROSITE-ProRule" id="PRU10141"/>
    </source>
</evidence>
<dbReference type="PANTHER" id="PTHR24346:SF30">
    <property type="entry name" value="MATERNAL EMBRYONIC LEUCINE ZIPPER KINASE"/>
    <property type="match status" value="1"/>
</dbReference>
<reference evidence="7" key="1">
    <citation type="submission" date="2023-07" db="EMBL/GenBank/DDBJ databases">
        <authorList>
            <consortium name="AG Swart"/>
            <person name="Singh M."/>
            <person name="Singh A."/>
            <person name="Seah K."/>
            <person name="Emmerich C."/>
        </authorList>
    </citation>
    <scope>NUCLEOTIDE SEQUENCE</scope>
    <source>
        <strain evidence="7">DP1</strain>
    </source>
</reference>
<keyword evidence="5" id="KW-0418">Kinase</keyword>
<dbReference type="AlphaFoldDB" id="A0AAD2CY39"/>
<evidence type="ECO:0000256" key="1">
    <source>
        <dbReference type="ARBA" id="ARBA00011245"/>
    </source>
</evidence>
<dbReference type="Gene3D" id="1.10.510.10">
    <property type="entry name" value="Transferase(Phosphotransferase) domain 1"/>
    <property type="match status" value="1"/>
</dbReference>
<dbReference type="InterPro" id="IPR000719">
    <property type="entry name" value="Prot_kinase_dom"/>
</dbReference>
<dbReference type="PROSITE" id="PS50011">
    <property type="entry name" value="PROTEIN_KINASE_DOM"/>
    <property type="match status" value="1"/>
</dbReference>
<keyword evidence="5" id="KW-0723">Serine/threonine-protein kinase</keyword>
<evidence type="ECO:0000256" key="3">
    <source>
        <dbReference type="ARBA" id="ARBA00022840"/>
    </source>
</evidence>
<dbReference type="PROSITE" id="PS00108">
    <property type="entry name" value="PROTEIN_KINASE_ST"/>
    <property type="match status" value="1"/>
</dbReference>
<keyword evidence="5" id="KW-0808">Transferase</keyword>
<keyword evidence="8" id="KW-1185">Reference proteome</keyword>
<dbReference type="InterPro" id="IPR008271">
    <property type="entry name" value="Ser/Thr_kinase_AS"/>
</dbReference>
<dbReference type="EMBL" id="CAMPGE010015706">
    <property type="protein sequence ID" value="CAI2374314.1"/>
    <property type="molecule type" value="Genomic_DNA"/>
</dbReference>
<evidence type="ECO:0000313" key="7">
    <source>
        <dbReference type="EMBL" id="CAI2374314.1"/>
    </source>
</evidence>
<dbReference type="GO" id="GO:0005524">
    <property type="term" value="F:ATP binding"/>
    <property type="evidence" value="ECO:0007669"/>
    <property type="project" value="UniProtKB-UniRule"/>
</dbReference>
<name>A0AAD2CY39_EUPCR</name>
<keyword evidence="2 4" id="KW-0547">Nucleotide-binding</keyword>